<keyword evidence="3 10" id="KW-0479">Metal-binding</keyword>
<comment type="similarity">
    <text evidence="1 10 11">Belongs to the HAM1 NTPase family.</text>
</comment>
<dbReference type="InterPro" id="IPR029001">
    <property type="entry name" value="ITPase-like_fam"/>
</dbReference>
<feature type="binding site" evidence="10">
    <location>
        <begin position="153"/>
        <end position="156"/>
    </location>
    <ligand>
        <name>substrate</name>
    </ligand>
</feature>
<dbReference type="AlphaFoldDB" id="A0A2P2E1L1"/>
<protein>
    <recommendedName>
        <fullName evidence="10">dITP/XTP pyrophosphatase</fullName>
        <ecNumber evidence="10">3.6.1.66</ecNumber>
    </recommendedName>
    <alternativeName>
        <fullName evidence="10">Non-canonical purine NTP pyrophosphatase</fullName>
    </alternativeName>
    <alternativeName>
        <fullName evidence="10">Non-standard purine NTP pyrophosphatase</fullName>
    </alternativeName>
    <alternativeName>
        <fullName evidence="10">Nucleoside-triphosphate diphosphatase</fullName>
    </alternativeName>
    <alternativeName>
        <fullName evidence="10">Nucleoside-triphosphate pyrophosphatase</fullName>
        <shortName evidence="10">NTPase</shortName>
    </alternativeName>
</protein>
<dbReference type="InterPro" id="IPR020922">
    <property type="entry name" value="dITP/XTP_pyrophosphatase"/>
</dbReference>
<dbReference type="OrthoDB" id="9807456at2"/>
<dbReference type="GO" id="GO:0009117">
    <property type="term" value="P:nucleotide metabolic process"/>
    <property type="evidence" value="ECO:0007669"/>
    <property type="project" value="UniProtKB-KW"/>
</dbReference>
<dbReference type="RefSeq" id="WP_108976805.1">
    <property type="nucleotide sequence ID" value="NZ_BFBB01000007.1"/>
</dbReference>
<dbReference type="GO" id="GO:0036222">
    <property type="term" value="F:XTP diphosphatase activity"/>
    <property type="evidence" value="ECO:0007669"/>
    <property type="project" value="UniProtKB-UniRule"/>
</dbReference>
<evidence type="ECO:0000256" key="1">
    <source>
        <dbReference type="ARBA" id="ARBA00008023"/>
    </source>
</evidence>
<comment type="catalytic activity">
    <reaction evidence="9 10">
        <text>XTP + H2O = XMP + diphosphate + H(+)</text>
        <dbReference type="Rhea" id="RHEA:28610"/>
        <dbReference type="ChEBI" id="CHEBI:15377"/>
        <dbReference type="ChEBI" id="CHEBI:15378"/>
        <dbReference type="ChEBI" id="CHEBI:33019"/>
        <dbReference type="ChEBI" id="CHEBI:57464"/>
        <dbReference type="ChEBI" id="CHEBI:61314"/>
        <dbReference type="EC" id="3.6.1.66"/>
    </reaction>
</comment>
<evidence type="ECO:0000313" key="12">
    <source>
        <dbReference type="EMBL" id="GBF50778.1"/>
    </source>
</evidence>
<dbReference type="GO" id="GO:0009146">
    <property type="term" value="P:purine nucleoside triphosphate catabolic process"/>
    <property type="evidence" value="ECO:0007669"/>
    <property type="project" value="UniProtKB-UniRule"/>
</dbReference>
<proteinExistence type="inferred from homology"/>
<feature type="binding site" evidence="10">
    <location>
        <begin position="9"/>
        <end position="14"/>
    </location>
    <ligand>
        <name>substrate</name>
    </ligand>
</feature>
<name>A0A2P2E1L1_9LEPT</name>
<comment type="cofactor">
    <cofactor evidence="10">
        <name>Mg(2+)</name>
        <dbReference type="ChEBI" id="CHEBI:18420"/>
    </cofactor>
    <text evidence="10">Binds 1 Mg(2+) ion per subunit.</text>
</comment>
<dbReference type="HAMAP" id="MF_01405">
    <property type="entry name" value="Non_canon_purine_NTPase"/>
    <property type="match status" value="1"/>
</dbReference>
<dbReference type="GO" id="GO:0017111">
    <property type="term" value="F:ribonucleoside triphosphate phosphatase activity"/>
    <property type="evidence" value="ECO:0007669"/>
    <property type="project" value="InterPro"/>
</dbReference>
<evidence type="ECO:0000256" key="6">
    <source>
        <dbReference type="ARBA" id="ARBA00022842"/>
    </source>
</evidence>
<keyword evidence="4 10" id="KW-0547">Nucleotide-binding</keyword>
<dbReference type="Proteomes" id="UP000245133">
    <property type="component" value="Unassembled WGS sequence"/>
</dbReference>
<dbReference type="Pfam" id="PF01725">
    <property type="entry name" value="Ham1p_like"/>
    <property type="match status" value="1"/>
</dbReference>
<dbReference type="CDD" id="cd00515">
    <property type="entry name" value="HAM1"/>
    <property type="match status" value="1"/>
</dbReference>
<evidence type="ECO:0000256" key="11">
    <source>
        <dbReference type="RuleBase" id="RU003781"/>
    </source>
</evidence>
<dbReference type="SUPFAM" id="SSF52972">
    <property type="entry name" value="ITPase-like"/>
    <property type="match status" value="1"/>
</dbReference>
<evidence type="ECO:0000256" key="8">
    <source>
        <dbReference type="ARBA" id="ARBA00051875"/>
    </source>
</evidence>
<feature type="active site" description="Proton acceptor" evidence="10">
    <location>
        <position position="71"/>
    </location>
</feature>
<evidence type="ECO:0000256" key="5">
    <source>
        <dbReference type="ARBA" id="ARBA00022801"/>
    </source>
</evidence>
<evidence type="ECO:0000256" key="9">
    <source>
        <dbReference type="ARBA" id="ARBA00052017"/>
    </source>
</evidence>
<feature type="binding site" evidence="10">
    <location>
        <begin position="181"/>
        <end position="182"/>
    </location>
    <ligand>
        <name>substrate</name>
    </ligand>
</feature>
<gene>
    <name evidence="12" type="primary">rdgB</name>
    <name evidence="12" type="ORF">LPTSP4_23050</name>
</gene>
<dbReference type="GO" id="GO:0046872">
    <property type="term" value="F:metal ion binding"/>
    <property type="evidence" value="ECO:0007669"/>
    <property type="project" value="UniProtKB-KW"/>
</dbReference>
<evidence type="ECO:0000256" key="2">
    <source>
        <dbReference type="ARBA" id="ARBA00011738"/>
    </source>
</evidence>
<dbReference type="PANTHER" id="PTHR11067">
    <property type="entry name" value="INOSINE TRIPHOSPHATE PYROPHOSPHATASE/HAM1 PROTEIN"/>
    <property type="match status" value="1"/>
</dbReference>
<feature type="binding site" evidence="10">
    <location>
        <position position="71"/>
    </location>
    <ligand>
        <name>Mg(2+)</name>
        <dbReference type="ChEBI" id="CHEBI:18420"/>
    </ligand>
</feature>
<comment type="caution">
    <text evidence="12">The sequence shown here is derived from an EMBL/GenBank/DDBJ whole genome shotgun (WGS) entry which is preliminary data.</text>
</comment>
<dbReference type="FunFam" id="3.90.950.10:FF:000001">
    <property type="entry name" value="dITP/XTP pyrophosphatase"/>
    <property type="match status" value="1"/>
</dbReference>
<dbReference type="GO" id="GO:0035870">
    <property type="term" value="F:dITP diphosphatase activity"/>
    <property type="evidence" value="ECO:0007669"/>
    <property type="project" value="UniProtKB-UniRule"/>
</dbReference>
<comment type="catalytic activity">
    <reaction evidence="8 10">
        <text>dITP + H2O = dIMP + diphosphate + H(+)</text>
        <dbReference type="Rhea" id="RHEA:28342"/>
        <dbReference type="ChEBI" id="CHEBI:15377"/>
        <dbReference type="ChEBI" id="CHEBI:15378"/>
        <dbReference type="ChEBI" id="CHEBI:33019"/>
        <dbReference type="ChEBI" id="CHEBI:61194"/>
        <dbReference type="ChEBI" id="CHEBI:61382"/>
        <dbReference type="EC" id="3.6.1.66"/>
    </reaction>
</comment>
<keyword evidence="13" id="KW-1185">Reference proteome</keyword>
<feature type="binding site" evidence="10">
    <location>
        <position position="42"/>
    </location>
    <ligand>
        <name>Mg(2+)</name>
        <dbReference type="ChEBI" id="CHEBI:18420"/>
    </ligand>
</feature>
<feature type="binding site" evidence="10">
    <location>
        <position position="176"/>
    </location>
    <ligand>
        <name>substrate</name>
    </ligand>
</feature>
<dbReference type="EC" id="3.6.1.66" evidence="10"/>
<dbReference type="GO" id="GO:0036220">
    <property type="term" value="F:ITP diphosphatase activity"/>
    <property type="evidence" value="ECO:0007669"/>
    <property type="project" value="UniProtKB-UniRule"/>
</dbReference>
<dbReference type="GO" id="GO:0000166">
    <property type="term" value="F:nucleotide binding"/>
    <property type="evidence" value="ECO:0007669"/>
    <property type="project" value="UniProtKB-KW"/>
</dbReference>
<keyword evidence="5 10" id="KW-0378">Hydrolase</keyword>
<evidence type="ECO:0000313" key="13">
    <source>
        <dbReference type="Proteomes" id="UP000245133"/>
    </source>
</evidence>
<evidence type="ECO:0000256" key="3">
    <source>
        <dbReference type="ARBA" id="ARBA00022723"/>
    </source>
</evidence>
<dbReference type="EMBL" id="BFBB01000007">
    <property type="protein sequence ID" value="GBF50778.1"/>
    <property type="molecule type" value="Genomic_DNA"/>
</dbReference>
<dbReference type="NCBIfam" id="TIGR00042">
    <property type="entry name" value="RdgB/HAM1 family non-canonical purine NTP pyrophosphatase"/>
    <property type="match status" value="1"/>
</dbReference>
<comment type="subunit">
    <text evidence="2 10">Homodimer.</text>
</comment>
<comment type="catalytic activity">
    <reaction evidence="10">
        <text>ITP + H2O = IMP + diphosphate + H(+)</text>
        <dbReference type="Rhea" id="RHEA:29399"/>
        <dbReference type="ChEBI" id="CHEBI:15377"/>
        <dbReference type="ChEBI" id="CHEBI:15378"/>
        <dbReference type="ChEBI" id="CHEBI:33019"/>
        <dbReference type="ChEBI" id="CHEBI:58053"/>
        <dbReference type="ChEBI" id="CHEBI:61402"/>
        <dbReference type="EC" id="3.6.1.66"/>
    </reaction>
</comment>
<evidence type="ECO:0000256" key="4">
    <source>
        <dbReference type="ARBA" id="ARBA00022741"/>
    </source>
</evidence>
<evidence type="ECO:0000256" key="7">
    <source>
        <dbReference type="ARBA" id="ARBA00023080"/>
    </source>
</evidence>
<feature type="binding site" evidence="10">
    <location>
        <position position="72"/>
    </location>
    <ligand>
        <name>substrate</name>
    </ligand>
</feature>
<keyword evidence="6 10" id="KW-0460">Magnesium</keyword>
<evidence type="ECO:0000256" key="10">
    <source>
        <dbReference type="HAMAP-Rule" id="MF_01405"/>
    </source>
</evidence>
<accession>A0A2P2E1L1</accession>
<reference evidence="12 13" key="1">
    <citation type="submission" date="2018-02" db="EMBL/GenBank/DDBJ databases">
        <title>Novel Leptospira species isolated from soil and water in Japan.</title>
        <authorList>
            <person name="Nakao R."/>
            <person name="Masuzawa T."/>
        </authorList>
    </citation>
    <scope>NUCLEOTIDE SEQUENCE [LARGE SCALE GENOMIC DNA]</scope>
    <source>
        <strain evidence="12 13">YH101</strain>
    </source>
</reference>
<dbReference type="InterPro" id="IPR002637">
    <property type="entry name" value="RdgB/HAM1"/>
</dbReference>
<comment type="function">
    <text evidence="10">Pyrophosphatase that catalyzes the hydrolysis of nucleoside triphosphates to their monophosphate derivatives, with a high preference for the non-canonical purine nucleotides XTP (xanthosine triphosphate), dITP (deoxyinosine triphosphate) and ITP. Seems to function as a house-cleaning enzyme that removes non-canonical purine nucleotides from the nucleotide pool, thus preventing their incorporation into DNA/RNA and avoiding chromosomal lesions.</text>
</comment>
<organism evidence="12 13">
    <name type="scientific">Leptospira ryugenii</name>
    <dbReference type="NCBI Taxonomy" id="1917863"/>
    <lineage>
        <taxon>Bacteria</taxon>
        <taxon>Pseudomonadati</taxon>
        <taxon>Spirochaetota</taxon>
        <taxon>Spirochaetia</taxon>
        <taxon>Leptospirales</taxon>
        <taxon>Leptospiraceae</taxon>
        <taxon>Leptospira</taxon>
    </lineage>
</organism>
<keyword evidence="7 10" id="KW-0546">Nucleotide metabolism</keyword>
<dbReference type="Gene3D" id="3.90.950.10">
    <property type="match status" value="1"/>
</dbReference>
<sequence length="198" mass="22451">MPFEIAFASGNAHKIQEIHSLLKDTAWKVLGPKDLGISFNPEETEDTFLGNSFIKSRELHRLTGLPSFADDSGICVEALGNRPGVLSARYGKPEFNDRQRAEFLLGELGTHTNRNAHYICVISFVWKHIEIAFEGRVDGLVSDTYDGEGPYGFGYDPIFYYPPFQKNFSRVEEAKKNEVSHRGKALRSFVSWLKEQNF</sequence>
<dbReference type="GO" id="GO:0005829">
    <property type="term" value="C:cytosol"/>
    <property type="evidence" value="ECO:0007669"/>
    <property type="project" value="TreeGrafter"/>
</dbReference>
<dbReference type="PANTHER" id="PTHR11067:SF9">
    <property type="entry name" value="INOSINE TRIPHOSPHATE PYROPHOSPHATASE"/>
    <property type="match status" value="1"/>
</dbReference>